<keyword evidence="4 5" id="KW-0472">Membrane</keyword>
<dbReference type="Pfam" id="PF00001">
    <property type="entry name" value="7tm_1"/>
    <property type="match status" value="1"/>
</dbReference>
<feature type="domain" description="G-protein coupled receptors family 1 profile" evidence="6">
    <location>
        <begin position="63"/>
        <end position="346"/>
    </location>
</feature>
<evidence type="ECO:0000313" key="8">
    <source>
        <dbReference type="WBParaSite" id="PTRK_0001094500.1"/>
    </source>
</evidence>
<evidence type="ECO:0000256" key="1">
    <source>
        <dbReference type="ARBA" id="ARBA00004370"/>
    </source>
</evidence>
<accession>A0A0N4ZR05</accession>
<proteinExistence type="predicted"/>
<organism evidence="7 8">
    <name type="scientific">Parastrongyloides trichosuri</name>
    <name type="common">Possum-specific nematode worm</name>
    <dbReference type="NCBI Taxonomy" id="131310"/>
    <lineage>
        <taxon>Eukaryota</taxon>
        <taxon>Metazoa</taxon>
        <taxon>Ecdysozoa</taxon>
        <taxon>Nematoda</taxon>
        <taxon>Chromadorea</taxon>
        <taxon>Rhabditida</taxon>
        <taxon>Tylenchina</taxon>
        <taxon>Panagrolaimomorpha</taxon>
        <taxon>Strongyloidoidea</taxon>
        <taxon>Strongyloididae</taxon>
        <taxon>Parastrongyloides</taxon>
    </lineage>
</organism>
<dbReference type="InterPro" id="IPR000276">
    <property type="entry name" value="GPCR_Rhodpsn"/>
</dbReference>
<dbReference type="InterPro" id="IPR017452">
    <property type="entry name" value="GPCR_Rhodpsn_7TM"/>
</dbReference>
<dbReference type="PROSITE" id="PS50262">
    <property type="entry name" value="G_PROTEIN_RECEP_F1_2"/>
    <property type="match status" value="1"/>
</dbReference>
<feature type="transmembrane region" description="Helical" evidence="5">
    <location>
        <begin position="45"/>
        <end position="75"/>
    </location>
</feature>
<dbReference type="PANTHER" id="PTHR21643">
    <property type="entry name" value="G-PROTEIN COUPLED RECEPTORS FAMILY 1 PROFILE DOMAIN-CONTAINING PROTEIN-RELATED"/>
    <property type="match status" value="1"/>
</dbReference>
<dbReference type="GO" id="GO:0008188">
    <property type="term" value="F:neuropeptide receptor activity"/>
    <property type="evidence" value="ECO:0007669"/>
    <property type="project" value="InterPro"/>
</dbReference>
<evidence type="ECO:0000256" key="3">
    <source>
        <dbReference type="ARBA" id="ARBA00022989"/>
    </source>
</evidence>
<sequence length="383" mass="43632">MEISTTINIQSSSPPTTTIMSLIKETNTTTELLCTDPSVISPSNILAFVQTATILLLIFTFLSSLFQIFIIKIAWNLIKKGSGDKCLHIFLLSMTTADFLLTGIAYPIEFTVHAFEIDNVNKHIMIFMHGLSWIGIIISSISLVFMNLEKLFFFKFPLSYSLYFTKRRVMITIISCWIGSIIFVVSAWITGSFSCVSESCTTLAIFATKIHVYLAFIIIVGIIPTATSLVVGIYIMKVVKNHTKQIAEETALCNTIVNHDGSNRSDSSTNNRCESKSSNLVAVRLRTFYYIFITSIFTAFTLLPYRLINIERAINPNVRRTCLTILIYWILCFMVYFNSIFNPLITLTILPQYRRHFLNVLCFWRYKNSNDDKLRNRSSIGDM</sequence>
<dbReference type="AlphaFoldDB" id="A0A0N4ZR05"/>
<keyword evidence="2 5" id="KW-0812">Transmembrane</keyword>
<feature type="transmembrane region" description="Helical" evidence="5">
    <location>
        <begin position="287"/>
        <end position="305"/>
    </location>
</feature>
<protein>
    <submittedName>
        <fullName evidence="8">G_PROTEIN_RECEP_F1_2 domain-containing protein</fullName>
    </submittedName>
</protein>
<comment type="subcellular location">
    <subcellularLocation>
        <location evidence="1">Membrane</location>
    </subcellularLocation>
</comment>
<dbReference type="CDD" id="cd00637">
    <property type="entry name" value="7tm_classA_rhodopsin-like"/>
    <property type="match status" value="1"/>
</dbReference>
<dbReference type="Gene3D" id="1.20.1070.10">
    <property type="entry name" value="Rhodopsin 7-helix transmembrane proteins"/>
    <property type="match status" value="1"/>
</dbReference>
<evidence type="ECO:0000256" key="5">
    <source>
        <dbReference type="SAM" id="Phobius"/>
    </source>
</evidence>
<feature type="transmembrane region" description="Helical" evidence="5">
    <location>
        <begin position="169"/>
        <end position="190"/>
    </location>
</feature>
<evidence type="ECO:0000256" key="4">
    <source>
        <dbReference type="ARBA" id="ARBA00023136"/>
    </source>
</evidence>
<evidence type="ECO:0000256" key="2">
    <source>
        <dbReference type="ARBA" id="ARBA00022692"/>
    </source>
</evidence>
<evidence type="ECO:0000259" key="6">
    <source>
        <dbReference type="PROSITE" id="PS50262"/>
    </source>
</evidence>
<feature type="transmembrane region" description="Helical" evidence="5">
    <location>
        <begin position="325"/>
        <end position="350"/>
    </location>
</feature>
<dbReference type="GO" id="GO:0016020">
    <property type="term" value="C:membrane"/>
    <property type="evidence" value="ECO:0007669"/>
    <property type="project" value="UniProtKB-SubCell"/>
</dbReference>
<dbReference type="WBParaSite" id="PTRK_0001094500.1">
    <property type="protein sequence ID" value="PTRK_0001094500.1"/>
    <property type="gene ID" value="PTRK_0001094500"/>
</dbReference>
<keyword evidence="3 5" id="KW-1133">Transmembrane helix</keyword>
<keyword evidence="7" id="KW-1185">Reference proteome</keyword>
<reference evidence="8" key="1">
    <citation type="submission" date="2017-02" db="UniProtKB">
        <authorList>
            <consortium name="WormBaseParasite"/>
        </authorList>
    </citation>
    <scope>IDENTIFICATION</scope>
</reference>
<name>A0A0N4ZR05_PARTI</name>
<feature type="transmembrane region" description="Helical" evidence="5">
    <location>
        <begin position="210"/>
        <end position="235"/>
    </location>
</feature>
<evidence type="ECO:0000313" key="7">
    <source>
        <dbReference type="Proteomes" id="UP000038045"/>
    </source>
</evidence>
<dbReference type="Proteomes" id="UP000038045">
    <property type="component" value="Unplaced"/>
</dbReference>
<dbReference type="InterPro" id="IPR039952">
    <property type="entry name" value="Aex-2"/>
</dbReference>
<feature type="transmembrane region" description="Helical" evidence="5">
    <location>
        <begin position="126"/>
        <end position="148"/>
    </location>
</feature>
<dbReference type="PANTHER" id="PTHR21643:SF6">
    <property type="entry name" value="G-PROTEIN COUPLED RECEPTORS FAMILY 1 PROFILE DOMAIN-CONTAINING PROTEIN"/>
    <property type="match status" value="1"/>
</dbReference>
<feature type="transmembrane region" description="Helical" evidence="5">
    <location>
        <begin position="87"/>
        <end position="106"/>
    </location>
</feature>
<dbReference type="SUPFAM" id="SSF81321">
    <property type="entry name" value="Family A G protein-coupled receptor-like"/>
    <property type="match status" value="1"/>
</dbReference>